<feature type="region of interest" description="Disordered" evidence="1">
    <location>
        <begin position="76"/>
        <end position="120"/>
    </location>
</feature>
<name>B8C5Y6_THAPS</name>
<dbReference type="PaxDb" id="35128-Thaps6231"/>
<gene>
    <name evidence="2" type="ORF">THAPSDRAFT_6231</name>
</gene>
<accession>B8C5Y6</accession>
<evidence type="ECO:0000313" key="2">
    <source>
        <dbReference type="EMBL" id="EED91588.1"/>
    </source>
</evidence>
<dbReference type="AlphaFoldDB" id="B8C5Y6"/>
<sequence length="398" mass="44326">MEQFRSQLAQHAQAAALAAKQLSSLDEWAEMDDYVQSEGLNVSSKKKGRSEDSRDGTNDFLQSSVVENLSGKFVDALSTAAKPKPRSVESNTQSDRRRSEHVTERTTHASSTQQQQQYPKLMSSVASLYEQNDTSKQATNLNQDVQQIRGQHKPSVVHSKAFNSMKQRGSQSATSQTEQSSPKPTGVCLVNDRHAHILHQLQYDSDSDSSDDDEGTQKQGNLPDELERELDETIKRQTSQEVANNPQAHKDPHRFMTMTADLESERETLIKSLASTSDTTPINTTTANANSLWGSVQKGTAGDETNNALRVGLSWVKNIASSQLQAFSKQIMTKVEDSTRDDQTKQLPMIGPRHTMLIKKESEEEIIMTTSTTFLAEEDRAELERIRNKHSSSQMTAL</sequence>
<dbReference type="InParanoid" id="B8C5Y6"/>
<proteinExistence type="predicted"/>
<evidence type="ECO:0000313" key="3">
    <source>
        <dbReference type="Proteomes" id="UP000001449"/>
    </source>
</evidence>
<feature type="region of interest" description="Disordered" evidence="1">
    <location>
        <begin position="36"/>
        <end position="61"/>
    </location>
</feature>
<protein>
    <submittedName>
        <fullName evidence="2">Uncharacterized protein</fullName>
    </submittedName>
</protein>
<feature type="region of interest" description="Disordered" evidence="1">
    <location>
        <begin position="235"/>
        <end position="254"/>
    </location>
</feature>
<keyword evidence="3" id="KW-1185">Reference proteome</keyword>
<dbReference type="EMBL" id="CM000643">
    <property type="protein sequence ID" value="EED91588.1"/>
    <property type="molecule type" value="Genomic_DNA"/>
</dbReference>
<feature type="compositionally biased region" description="Basic and acidic residues" evidence="1">
    <location>
        <begin position="94"/>
        <end position="107"/>
    </location>
</feature>
<feature type="region of interest" description="Disordered" evidence="1">
    <location>
        <begin position="203"/>
        <end position="225"/>
    </location>
</feature>
<evidence type="ECO:0000256" key="1">
    <source>
        <dbReference type="SAM" id="MobiDB-lite"/>
    </source>
</evidence>
<dbReference type="Proteomes" id="UP000001449">
    <property type="component" value="Chromosome 6"/>
</dbReference>
<feature type="compositionally biased region" description="Acidic residues" evidence="1">
    <location>
        <begin position="205"/>
        <end position="214"/>
    </location>
</feature>
<organism evidence="2 3">
    <name type="scientific">Thalassiosira pseudonana</name>
    <name type="common">Marine diatom</name>
    <name type="synonym">Cyclotella nana</name>
    <dbReference type="NCBI Taxonomy" id="35128"/>
    <lineage>
        <taxon>Eukaryota</taxon>
        <taxon>Sar</taxon>
        <taxon>Stramenopiles</taxon>
        <taxon>Ochrophyta</taxon>
        <taxon>Bacillariophyta</taxon>
        <taxon>Coscinodiscophyceae</taxon>
        <taxon>Thalassiosirophycidae</taxon>
        <taxon>Thalassiosirales</taxon>
        <taxon>Thalassiosiraceae</taxon>
        <taxon>Thalassiosira</taxon>
    </lineage>
</organism>
<feature type="compositionally biased region" description="Polar residues" evidence="1">
    <location>
        <begin position="236"/>
        <end position="247"/>
    </location>
</feature>
<dbReference type="HOGENOM" id="CLU_693727_0_0_1"/>
<reference evidence="2 3" key="1">
    <citation type="journal article" date="2004" name="Science">
        <title>The genome of the diatom Thalassiosira pseudonana: ecology, evolution, and metabolism.</title>
        <authorList>
            <person name="Armbrust E.V."/>
            <person name="Berges J.A."/>
            <person name="Bowler C."/>
            <person name="Green B.R."/>
            <person name="Martinez D."/>
            <person name="Putnam N.H."/>
            <person name="Zhou S."/>
            <person name="Allen A.E."/>
            <person name="Apt K.E."/>
            <person name="Bechner M."/>
            <person name="Brzezinski M.A."/>
            <person name="Chaal B.K."/>
            <person name="Chiovitti A."/>
            <person name="Davis A.K."/>
            <person name="Demarest M.S."/>
            <person name="Detter J.C."/>
            <person name="Glavina T."/>
            <person name="Goodstein D."/>
            <person name="Hadi M.Z."/>
            <person name="Hellsten U."/>
            <person name="Hildebrand M."/>
            <person name="Jenkins B.D."/>
            <person name="Jurka J."/>
            <person name="Kapitonov V.V."/>
            <person name="Kroger N."/>
            <person name="Lau W.W."/>
            <person name="Lane T.W."/>
            <person name="Larimer F.W."/>
            <person name="Lippmeier J.C."/>
            <person name="Lucas S."/>
            <person name="Medina M."/>
            <person name="Montsant A."/>
            <person name="Obornik M."/>
            <person name="Parker M.S."/>
            <person name="Palenik B."/>
            <person name="Pazour G.J."/>
            <person name="Richardson P.M."/>
            <person name="Rynearson T.A."/>
            <person name="Saito M.A."/>
            <person name="Schwartz D.C."/>
            <person name="Thamatrakoln K."/>
            <person name="Valentin K."/>
            <person name="Vardi A."/>
            <person name="Wilkerson F.P."/>
            <person name="Rokhsar D.S."/>
        </authorList>
    </citation>
    <scope>NUCLEOTIDE SEQUENCE [LARGE SCALE GENOMIC DNA]</scope>
    <source>
        <strain evidence="2 3">CCMP1335</strain>
    </source>
</reference>
<feature type="compositionally biased region" description="Low complexity" evidence="1">
    <location>
        <begin position="170"/>
        <end position="181"/>
    </location>
</feature>
<dbReference type="GeneID" id="7442366"/>
<dbReference type="RefSeq" id="XP_002291481.1">
    <property type="nucleotide sequence ID" value="XM_002291445.1"/>
</dbReference>
<feature type="region of interest" description="Disordered" evidence="1">
    <location>
        <begin position="164"/>
        <end position="188"/>
    </location>
</feature>
<reference evidence="2 3" key="2">
    <citation type="journal article" date="2008" name="Nature">
        <title>The Phaeodactylum genome reveals the evolutionary history of diatom genomes.</title>
        <authorList>
            <person name="Bowler C."/>
            <person name="Allen A.E."/>
            <person name="Badger J.H."/>
            <person name="Grimwood J."/>
            <person name="Jabbari K."/>
            <person name="Kuo A."/>
            <person name="Maheswari U."/>
            <person name="Martens C."/>
            <person name="Maumus F."/>
            <person name="Otillar R.P."/>
            <person name="Rayko E."/>
            <person name="Salamov A."/>
            <person name="Vandepoele K."/>
            <person name="Beszteri B."/>
            <person name="Gruber A."/>
            <person name="Heijde M."/>
            <person name="Katinka M."/>
            <person name="Mock T."/>
            <person name="Valentin K."/>
            <person name="Verret F."/>
            <person name="Berges J.A."/>
            <person name="Brownlee C."/>
            <person name="Cadoret J.P."/>
            <person name="Chiovitti A."/>
            <person name="Choi C.J."/>
            <person name="Coesel S."/>
            <person name="De Martino A."/>
            <person name="Detter J.C."/>
            <person name="Durkin C."/>
            <person name="Falciatore A."/>
            <person name="Fournet J."/>
            <person name="Haruta M."/>
            <person name="Huysman M.J."/>
            <person name="Jenkins B.D."/>
            <person name="Jiroutova K."/>
            <person name="Jorgensen R.E."/>
            <person name="Joubert Y."/>
            <person name="Kaplan A."/>
            <person name="Kroger N."/>
            <person name="Kroth P.G."/>
            <person name="La Roche J."/>
            <person name="Lindquist E."/>
            <person name="Lommer M."/>
            <person name="Martin-Jezequel V."/>
            <person name="Lopez P.J."/>
            <person name="Lucas S."/>
            <person name="Mangogna M."/>
            <person name="McGinnis K."/>
            <person name="Medlin L.K."/>
            <person name="Montsant A."/>
            <person name="Oudot-Le Secq M.P."/>
            <person name="Napoli C."/>
            <person name="Obornik M."/>
            <person name="Parker M.S."/>
            <person name="Petit J.L."/>
            <person name="Porcel B.M."/>
            <person name="Poulsen N."/>
            <person name="Robison M."/>
            <person name="Rychlewski L."/>
            <person name="Rynearson T.A."/>
            <person name="Schmutz J."/>
            <person name="Shapiro H."/>
            <person name="Siaut M."/>
            <person name="Stanley M."/>
            <person name="Sussman M.R."/>
            <person name="Taylor A.R."/>
            <person name="Vardi A."/>
            <person name="von Dassow P."/>
            <person name="Vyverman W."/>
            <person name="Willis A."/>
            <person name="Wyrwicz L.S."/>
            <person name="Rokhsar D.S."/>
            <person name="Weissenbach J."/>
            <person name="Armbrust E.V."/>
            <person name="Green B.R."/>
            <person name="Van de Peer Y."/>
            <person name="Grigoriev I.V."/>
        </authorList>
    </citation>
    <scope>NUCLEOTIDE SEQUENCE [LARGE SCALE GENOMIC DNA]</scope>
    <source>
        <strain evidence="2 3">CCMP1335</strain>
    </source>
</reference>
<feature type="non-terminal residue" evidence="2">
    <location>
        <position position="398"/>
    </location>
</feature>
<dbReference type="KEGG" id="tps:THAPSDRAFT_6231"/>